<name>A0A9W9ZB65_9CNID</name>
<dbReference type="AlphaFoldDB" id="A0A9W9ZB65"/>
<dbReference type="OrthoDB" id="275000at2759"/>
<keyword evidence="3" id="KW-0687">Ribonucleoprotein</keyword>
<dbReference type="Pfam" id="PF01196">
    <property type="entry name" value="Ribosomal_L17"/>
    <property type="match status" value="1"/>
</dbReference>
<comment type="similarity">
    <text evidence="1">Belongs to the bacterial ribosomal protein bL17 family.</text>
</comment>
<evidence type="ECO:0000256" key="3">
    <source>
        <dbReference type="ARBA" id="ARBA00023274"/>
    </source>
</evidence>
<evidence type="ECO:0000313" key="6">
    <source>
        <dbReference type="EMBL" id="KAJ7378230.1"/>
    </source>
</evidence>
<dbReference type="InterPro" id="IPR036373">
    <property type="entry name" value="Ribosomal_bL17_sf"/>
</dbReference>
<dbReference type="EMBL" id="MU826368">
    <property type="protein sequence ID" value="KAJ7378230.1"/>
    <property type="molecule type" value="Genomic_DNA"/>
</dbReference>
<evidence type="ECO:0000256" key="1">
    <source>
        <dbReference type="ARBA" id="ARBA00008777"/>
    </source>
</evidence>
<dbReference type="SUPFAM" id="SSF64263">
    <property type="entry name" value="Prokaryotic ribosomal protein L17"/>
    <property type="match status" value="1"/>
</dbReference>
<organism evidence="6 7">
    <name type="scientific">Desmophyllum pertusum</name>
    <dbReference type="NCBI Taxonomy" id="174260"/>
    <lineage>
        <taxon>Eukaryota</taxon>
        <taxon>Metazoa</taxon>
        <taxon>Cnidaria</taxon>
        <taxon>Anthozoa</taxon>
        <taxon>Hexacorallia</taxon>
        <taxon>Scleractinia</taxon>
        <taxon>Caryophylliina</taxon>
        <taxon>Caryophylliidae</taxon>
        <taxon>Desmophyllum</taxon>
    </lineage>
</organism>
<dbReference type="PANTHER" id="PTHR14413">
    <property type="entry name" value="RIBOSOMAL PROTEIN L17"/>
    <property type="match status" value="1"/>
</dbReference>
<comment type="caution">
    <text evidence="6">The sequence shown here is derived from an EMBL/GenBank/DDBJ whole genome shotgun (WGS) entry which is preliminary data.</text>
</comment>
<dbReference type="Proteomes" id="UP001163046">
    <property type="component" value="Unassembled WGS sequence"/>
</dbReference>
<sequence>MLGNLAMIVRSKFKMAAMLWKVAGEGTFLKSVLPCVNLIPVRYKTHRRRPTKKKISPFVQRRTDLIKKLVLALVQHERIQTTDRKAQQLKKYGDLLVSLAQRRRPPPDLDLIEDGFVLTEGESEERRITKRIINRKSKRVVQPLPVLSEEEFVIRCREEAYNMLLGNEEALEKLYSTLKERYKERYGNFVRITRIPNPTTSPYPNMAYAEFVGNSLPPLPKLPVVKEGRWIIYGRDDDDDDELVEKSVAVQSKSLLR</sequence>
<gene>
    <name evidence="6" type="ORF">OS493_024179</name>
</gene>
<proteinExistence type="inferred from homology"/>
<accession>A0A9W9ZB65</accession>
<dbReference type="PANTHER" id="PTHR14413:SF16">
    <property type="entry name" value="LARGE RIBOSOMAL SUBUNIT PROTEIN BL17M"/>
    <property type="match status" value="1"/>
</dbReference>
<evidence type="ECO:0000256" key="2">
    <source>
        <dbReference type="ARBA" id="ARBA00022980"/>
    </source>
</evidence>
<dbReference type="GO" id="GO:0003735">
    <property type="term" value="F:structural constituent of ribosome"/>
    <property type="evidence" value="ECO:0007669"/>
    <property type="project" value="InterPro"/>
</dbReference>
<reference evidence="6" key="1">
    <citation type="submission" date="2023-01" db="EMBL/GenBank/DDBJ databases">
        <title>Genome assembly of the deep-sea coral Lophelia pertusa.</title>
        <authorList>
            <person name="Herrera S."/>
            <person name="Cordes E."/>
        </authorList>
    </citation>
    <scope>NUCLEOTIDE SEQUENCE</scope>
    <source>
        <strain evidence="6">USNM1676648</strain>
        <tissue evidence="6">Polyp</tissue>
    </source>
</reference>
<evidence type="ECO:0000313" key="7">
    <source>
        <dbReference type="Proteomes" id="UP001163046"/>
    </source>
</evidence>
<evidence type="ECO:0000256" key="5">
    <source>
        <dbReference type="ARBA" id="ARBA00035413"/>
    </source>
</evidence>
<keyword evidence="7" id="KW-1185">Reference proteome</keyword>
<dbReference type="Gene3D" id="3.90.1030.10">
    <property type="entry name" value="Ribosomal protein L17"/>
    <property type="match status" value="1"/>
</dbReference>
<keyword evidence="2" id="KW-0689">Ribosomal protein</keyword>
<protein>
    <recommendedName>
        <fullName evidence="4">Large ribosomal subunit protein bL17m</fullName>
    </recommendedName>
    <alternativeName>
        <fullName evidence="5">39S ribosomal protein L17, mitochondrial</fullName>
    </alternativeName>
</protein>
<dbReference type="GO" id="GO:0005762">
    <property type="term" value="C:mitochondrial large ribosomal subunit"/>
    <property type="evidence" value="ECO:0007669"/>
    <property type="project" value="TreeGrafter"/>
</dbReference>
<dbReference type="InterPro" id="IPR000456">
    <property type="entry name" value="Ribosomal_bL17"/>
</dbReference>
<dbReference type="GO" id="GO:0006412">
    <property type="term" value="P:translation"/>
    <property type="evidence" value="ECO:0007669"/>
    <property type="project" value="InterPro"/>
</dbReference>
<evidence type="ECO:0000256" key="4">
    <source>
        <dbReference type="ARBA" id="ARBA00035290"/>
    </source>
</evidence>